<dbReference type="PANTHER" id="PTHR43767:SF1">
    <property type="entry name" value="NONRIBOSOMAL PEPTIDE SYNTHASE PES1 (EUROFUNG)-RELATED"/>
    <property type="match status" value="1"/>
</dbReference>
<dbReference type="EMBL" id="JABWMJ010000007">
    <property type="protein sequence ID" value="NUZ07177.1"/>
    <property type="molecule type" value="Genomic_DNA"/>
</dbReference>
<gene>
    <name evidence="4" type="ORF">HQN59_15545</name>
</gene>
<dbReference type="Gene3D" id="3.40.50.12780">
    <property type="entry name" value="N-terminal domain of ligase-like"/>
    <property type="match status" value="1"/>
</dbReference>
<evidence type="ECO:0000313" key="4">
    <source>
        <dbReference type="EMBL" id="NUZ07177.1"/>
    </source>
</evidence>
<dbReference type="NCBIfam" id="NF006181">
    <property type="entry name" value="PRK08314.1"/>
    <property type="match status" value="1"/>
</dbReference>
<dbReference type="InterPro" id="IPR000873">
    <property type="entry name" value="AMP-dep_synth/lig_dom"/>
</dbReference>
<dbReference type="InterPro" id="IPR020845">
    <property type="entry name" value="AMP-binding_CS"/>
</dbReference>
<organism evidence="4 5">
    <name type="scientific">Piscinibacter koreensis</name>
    <dbReference type="NCBI Taxonomy" id="2742824"/>
    <lineage>
        <taxon>Bacteria</taxon>
        <taxon>Pseudomonadati</taxon>
        <taxon>Pseudomonadota</taxon>
        <taxon>Betaproteobacteria</taxon>
        <taxon>Burkholderiales</taxon>
        <taxon>Sphaerotilaceae</taxon>
        <taxon>Piscinibacter</taxon>
    </lineage>
</organism>
<dbReference type="PANTHER" id="PTHR43767">
    <property type="entry name" value="LONG-CHAIN-FATTY-ACID--COA LIGASE"/>
    <property type="match status" value="1"/>
</dbReference>
<name>A0A7Y6NQ51_9BURK</name>
<proteinExistence type="predicted"/>
<dbReference type="InterPro" id="IPR025110">
    <property type="entry name" value="AMP-bd_C"/>
</dbReference>
<accession>A0A7Y6NQ51</accession>
<dbReference type="Gene3D" id="3.30.300.30">
    <property type="match status" value="1"/>
</dbReference>
<dbReference type="GO" id="GO:0016878">
    <property type="term" value="F:acid-thiol ligase activity"/>
    <property type="evidence" value="ECO:0007669"/>
    <property type="project" value="UniProtKB-ARBA"/>
</dbReference>
<feature type="domain" description="AMP-dependent synthetase/ligase" evidence="2">
    <location>
        <begin position="99"/>
        <end position="486"/>
    </location>
</feature>
<evidence type="ECO:0000259" key="3">
    <source>
        <dbReference type="Pfam" id="PF13193"/>
    </source>
</evidence>
<feature type="domain" description="AMP-binding enzyme C-terminal" evidence="3">
    <location>
        <begin position="540"/>
        <end position="617"/>
    </location>
</feature>
<dbReference type="InterPro" id="IPR050237">
    <property type="entry name" value="ATP-dep_AMP-bd_enzyme"/>
</dbReference>
<reference evidence="4 5" key="1">
    <citation type="submission" date="2020-06" db="EMBL/GenBank/DDBJ databases">
        <title>Schlegella sp. ID0723 isolated from air conditioner.</title>
        <authorList>
            <person name="Kim D.Y."/>
            <person name="Kim D.-U."/>
        </authorList>
    </citation>
    <scope>NUCLEOTIDE SEQUENCE [LARGE SCALE GENOMIC DNA]</scope>
    <source>
        <strain evidence="4 5">ID0723</strain>
    </source>
</reference>
<keyword evidence="4" id="KW-0436">Ligase</keyword>
<dbReference type="SUPFAM" id="SSF56801">
    <property type="entry name" value="Acetyl-CoA synthetase-like"/>
    <property type="match status" value="1"/>
</dbReference>
<dbReference type="InterPro" id="IPR045851">
    <property type="entry name" value="AMP-bd_C_sf"/>
</dbReference>
<evidence type="ECO:0000313" key="5">
    <source>
        <dbReference type="Proteomes" id="UP000529637"/>
    </source>
</evidence>
<dbReference type="Pfam" id="PF13193">
    <property type="entry name" value="AMP-binding_C"/>
    <property type="match status" value="1"/>
</dbReference>
<dbReference type="Proteomes" id="UP000529637">
    <property type="component" value="Unassembled WGS sequence"/>
</dbReference>
<sequence length="632" mass="69780">MPPRNAPSRSGRSRPAASWSPPCRRAAASPRAPRHPAPRRAPPSDIHRRAPRADSTAEEPVTDDNDFHVPADRPHFRIWPKRLPRELVVPETSLWFNLEVAARRFPDKAAYRFFGRDLSYRELHTQAEAIAGWLQHAGVGAGDRVALFMQNCPQFAAAYYGVLRANAVVVPVNPMNRADEFRHYITDPGTKVVICSADLACVVDDANRALPDEQRLGHVIATRYADAMPEGALDPDETPSPAMEAWLRLDLPLPDGCVRWTDVLASGHVPGPHTAGPDDLAMLPYTSGTTGLPKGCMHTHRTLMHNTVGGQWSYAGPESIGLGVVPMFHITGMLYGVLGVVHSGSTHVLMPRWDRELAGRLISRHRITHWTCIPTMVIDLFGSPNYRSFDLSSMRYMSGGGAAMPHAVAERLQNEFGLTFAEGYGLTETAAPSHANPPERAKLQCLGIPIFGVDSRVVDPTTLEELPPGEVGEIITRGPMVFKGYWQHPEATRDAFVEFDGRSFFRTGDLGRMDEEGYFFITDRLKRMINASGFKVWPAEVEMLLYKHPAVQEACIIAARDAYRGETVKAVIVLRAEAKGVTSADEIIAWAREHMAAYKAPKLVEFVDALPKSGSGKVMWRLLQEKEAAARA</sequence>
<feature type="region of interest" description="Disordered" evidence="1">
    <location>
        <begin position="1"/>
        <end position="68"/>
    </location>
</feature>
<evidence type="ECO:0000256" key="1">
    <source>
        <dbReference type="SAM" id="MobiDB-lite"/>
    </source>
</evidence>
<protein>
    <submittedName>
        <fullName evidence="4">Long-chain fatty acid--CoA ligase</fullName>
    </submittedName>
</protein>
<feature type="compositionally biased region" description="Low complexity" evidence="1">
    <location>
        <begin position="1"/>
        <end position="31"/>
    </location>
</feature>
<dbReference type="AlphaFoldDB" id="A0A7Y6NQ51"/>
<keyword evidence="5" id="KW-1185">Reference proteome</keyword>
<comment type="caution">
    <text evidence="4">The sequence shown here is derived from an EMBL/GenBank/DDBJ whole genome shotgun (WGS) entry which is preliminary data.</text>
</comment>
<dbReference type="InterPro" id="IPR042099">
    <property type="entry name" value="ANL_N_sf"/>
</dbReference>
<evidence type="ECO:0000259" key="2">
    <source>
        <dbReference type="Pfam" id="PF00501"/>
    </source>
</evidence>
<dbReference type="PROSITE" id="PS00455">
    <property type="entry name" value="AMP_BINDING"/>
    <property type="match status" value="1"/>
</dbReference>
<dbReference type="Pfam" id="PF00501">
    <property type="entry name" value="AMP-binding"/>
    <property type="match status" value="1"/>
</dbReference>